<feature type="compositionally biased region" description="Basic and acidic residues" evidence="2">
    <location>
        <begin position="533"/>
        <end position="553"/>
    </location>
</feature>
<feature type="compositionally biased region" description="Basic and acidic residues" evidence="2">
    <location>
        <begin position="479"/>
        <end position="488"/>
    </location>
</feature>
<dbReference type="Pfam" id="PF20920">
    <property type="entry name" value="DAXX_hist_bd"/>
    <property type="match status" value="1"/>
</dbReference>
<dbReference type="PANTHER" id="PTHR12766">
    <property type="entry name" value="DEATH DOMAIN-ASSOCIATED PROTEIN 6 DAXX"/>
    <property type="match status" value="1"/>
</dbReference>
<dbReference type="GO" id="GO:0042393">
    <property type="term" value="F:histone binding"/>
    <property type="evidence" value="ECO:0007669"/>
    <property type="project" value="InterPro"/>
</dbReference>
<organism evidence="4">
    <name type="scientific">Graphocephala atropunctata</name>
    <dbReference type="NCBI Taxonomy" id="36148"/>
    <lineage>
        <taxon>Eukaryota</taxon>
        <taxon>Metazoa</taxon>
        <taxon>Ecdysozoa</taxon>
        <taxon>Arthropoda</taxon>
        <taxon>Hexapoda</taxon>
        <taxon>Insecta</taxon>
        <taxon>Pterygota</taxon>
        <taxon>Neoptera</taxon>
        <taxon>Paraneoptera</taxon>
        <taxon>Hemiptera</taxon>
        <taxon>Auchenorrhyncha</taxon>
        <taxon>Membracoidea</taxon>
        <taxon>Cicadellidae</taxon>
        <taxon>Cicadellinae</taxon>
        <taxon>Cicadellini</taxon>
        <taxon>Graphocephala</taxon>
    </lineage>
</organism>
<feature type="region of interest" description="Disordered" evidence="2">
    <location>
        <begin position="273"/>
        <end position="393"/>
    </location>
</feature>
<evidence type="ECO:0000256" key="1">
    <source>
        <dbReference type="SAM" id="Coils"/>
    </source>
</evidence>
<gene>
    <name evidence="4" type="ORF">g.13999</name>
</gene>
<evidence type="ECO:0000313" key="4">
    <source>
        <dbReference type="EMBL" id="JAT30203.1"/>
    </source>
</evidence>
<protein>
    <recommendedName>
        <fullName evidence="3">Daxx histone-binding domain-containing protein</fullName>
    </recommendedName>
</protein>
<reference evidence="4" key="1">
    <citation type="submission" date="2015-11" db="EMBL/GenBank/DDBJ databases">
        <title>De novo transcriptome assembly of four potential Pierce s Disease insect vectors from Arizona vineyards.</title>
        <authorList>
            <person name="Tassone E.E."/>
        </authorList>
    </citation>
    <scope>NUCLEOTIDE SEQUENCE</scope>
</reference>
<dbReference type="InterPro" id="IPR046378">
    <property type="entry name" value="DAXX_histone-bd"/>
</dbReference>
<feature type="compositionally biased region" description="Basic and acidic residues" evidence="2">
    <location>
        <begin position="696"/>
        <end position="705"/>
    </location>
</feature>
<dbReference type="GO" id="GO:0003713">
    <property type="term" value="F:transcription coactivator activity"/>
    <property type="evidence" value="ECO:0007669"/>
    <property type="project" value="TreeGrafter"/>
</dbReference>
<feature type="domain" description="Daxx histone-binding" evidence="3">
    <location>
        <begin position="167"/>
        <end position="248"/>
    </location>
</feature>
<feature type="compositionally biased region" description="Polar residues" evidence="2">
    <location>
        <begin position="648"/>
        <end position="660"/>
    </location>
</feature>
<feature type="region of interest" description="Disordered" evidence="2">
    <location>
        <begin position="27"/>
        <end position="53"/>
    </location>
</feature>
<dbReference type="Gene3D" id="1.20.58.2170">
    <property type="match status" value="1"/>
</dbReference>
<feature type="compositionally biased region" description="Polar residues" evidence="2">
    <location>
        <begin position="366"/>
        <end position="376"/>
    </location>
</feature>
<dbReference type="GO" id="GO:0003714">
    <property type="term" value="F:transcription corepressor activity"/>
    <property type="evidence" value="ECO:0007669"/>
    <property type="project" value="TreeGrafter"/>
</dbReference>
<feature type="compositionally biased region" description="Polar residues" evidence="2">
    <location>
        <begin position="594"/>
        <end position="619"/>
    </location>
</feature>
<name>A0A1B6M2Q6_9HEMI</name>
<proteinExistence type="predicted"/>
<feature type="compositionally biased region" description="Polar residues" evidence="2">
    <location>
        <begin position="558"/>
        <end position="570"/>
    </location>
</feature>
<accession>A0A1B6M2Q6</accession>
<dbReference type="AlphaFoldDB" id="A0A1B6M2Q6"/>
<dbReference type="GO" id="GO:0016605">
    <property type="term" value="C:PML body"/>
    <property type="evidence" value="ECO:0007669"/>
    <property type="project" value="TreeGrafter"/>
</dbReference>
<sequence>EKVNTSSNKPWLNLKLVLDEMKHNKKLSAPKLKLGDSEESQADAAASNDEEPVIECPKKRRHLKKLEKTLRALNLKIKKLEEKEVSWSDDEDSPYVRLDRYRTQFSKVYAKVCEIKGKLPDADRPYLRKVSFAGTTHPHINRCIERYYNKRREFPDFQDIKKLVIMANKQENKEMPPIRIQEIAAAAFKEFGEMLKRLRQYDDYDVIVSYLDHQQVDPAREDKELQEQLNMNAMLFRKKEQEVIDRFAAQDAGLTPEELSNLKAKKKRILISSRKKPTESLKKKGLSSSDDSSEEETEELNDKKRKVRPTLSSSEESSSGDESDAAVERKEDVKRKAGMKTEPIIGKGKNLVGKSRIVKRGKISNPHKNTSTSKRSLSSEDESDVNDPKDSFTNYLGLKGTLIKNETKGANIKLESEEEEITCIEKVNRSPLNNNTKKSSSSKNSSDSESAKKAKLTVSKKIGNQPGKSNNATAIKSMKKPEVIKIEEESNSDSEPVAIVKTDAERSCVKNRKKPVSVVQRHIVNPNKRKRSLSSDDSERTSDEESNESEKKYLSGAELSTGSNDLSPDSSDCETKEDTKATNADDSIIVLSEETASQTMVNKPLTNNPSTQKISPNSSDSDDIFVLSEDPKPMQTIAPRKTLAQGKPKNSSKLGSSRNGRTPGPLSSFANQSTPPRRRIMGLATSTPIHQTGDLLSKRLLDQSKRGSNQLPQRSRSASSNSSNSNGNGGGGKQMRLPQMVNGAARKPVIRKVQPNCRPANSPEAIPLIVLD</sequence>
<keyword evidence="1" id="KW-0175">Coiled coil</keyword>
<evidence type="ECO:0000259" key="3">
    <source>
        <dbReference type="Pfam" id="PF20920"/>
    </source>
</evidence>
<dbReference type="GO" id="GO:0050681">
    <property type="term" value="F:nuclear androgen receptor binding"/>
    <property type="evidence" value="ECO:0007669"/>
    <property type="project" value="TreeGrafter"/>
</dbReference>
<dbReference type="EMBL" id="GEBQ01009774">
    <property type="protein sequence ID" value="JAT30203.1"/>
    <property type="molecule type" value="Transcribed_RNA"/>
</dbReference>
<dbReference type="PANTHER" id="PTHR12766:SF7">
    <property type="entry name" value="DEATH DOMAIN-ASSOCIATED PROTEIN 6"/>
    <property type="match status" value="1"/>
</dbReference>
<feature type="compositionally biased region" description="Low complexity" evidence="2">
    <location>
        <begin position="433"/>
        <end position="448"/>
    </location>
</feature>
<feature type="compositionally biased region" description="Basic and acidic residues" evidence="2">
    <location>
        <begin position="326"/>
        <end position="335"/>
    </location>
</feature>
<evidence type="ECO:0000256" key="2">
    <source>
        <dbReference type="SAM" id="MobiDB-lite"/>
    </source>
</evidence>
<feature type="non-terminal residue" evidence="4">
    <location>
        <position position="1"/>
    </location>
</feature>
<feature type="coiled-coil region" evidence="1">
    <location>
        <begin position="63"/>
        <end position="90"/>
    </location>
</feature>
<dbReference type="InterPro" id="IPR046426">
    <property type="entry name" value="DAXX_histone-bd_sf"/>
</dbReference>
<feature type="compositionally biased region" description="Polar residues" evidence="2">
    <location>
        <begin position="706"/>
        <end position="718"/>
    </location>
</feature>
<feature type="region of interest" description="Disordered" evidence="2">
    <location>
        <begin position="406"/>
        <end position="739"/>
    </location>
</feature>